<name>A0ABS5R8J9_9HYPH</name>
<organism evidence="1 2">
    <name type="scientific">Ancylobacter radicis</name>
    <dbReference type="NCBI Taxonomy" id="2836179"/>
    <lineage>
        <taxon>Bacteria</taxon>
        <taxon>Pseudomonadati</taxon>
        <taxon>Pseudomonadota</taxon>
        <taxon>Alphaproteobacteria</taxon>
        <taxon>Hyphomicrobiales</taxon>
        <taxon>Xanthobacteraceae</taxon>
        <taxon>Ancylobacter</taxon>
    </lineage>
</organism>
<evidence type="ECO:0000313" key="2">
    <source>
        <dbReference type="Proteomes" id="UP001166585"/>
    </source>
</evidence>
<comment type="caution">
    <text evidence="1">The sequence shown here is derived from an EMBL/GenBank/DDBJ whole genome shotgun (WGS) entry which is preliminary data.</text>
</comment>
<keyword evidence="2" id="KW-1185">Reference proteome</keyword>
<evidence type="ECO:0008006" key="3">
    <source>
        <dbReference type="Google" id="ProtNLM"/>
    </source>
</evidence>
<protein>
    <recommendedName>
        <fullName evidence="3">Gluconate 2-dehydrogenase subunit 3 family protein</fullName>
    </recommendedName>
</protein>
<dbReference type="EMBL" id="JAHCQH010000017">
    <property type="protein sequence ID" value="MBS9478001.1"/>
    <property type="molecule type" value="Genomic_DNA"/>
</dbReference>
<accession>A0ABS5R8J9</accession>
<proteinExistence type="predicted"/>
<sequence length="165" mass="18174">MSAITAHKDPKLPPPVALPEDASWVGALSLFDAQAAETLVAVVRTLYPHDGLPERIYRRTVFHFDAMASKAPAAAQVFAEFIDMADSALPLPFRELSEGYRVQVLKTLEASAPFRLVQRSAVRFLYDDVEVWQAFGYEGASVHLGGYVNRGFNDLDWLPDPPAGV</sequence>
<gene>
    <name evidence="1" type="ORF">KIP89_12875</name>
</gene>
<evidence type="ECO:0000313" key="1">
    <source>
        <dbReference type="EMBL" id="MBS9478001.1"/>
    </source>
</evidence>
<dbReference type="RefSeq" id="WP_213755837.1">
    <property type="nucleotide sequence ID" value="NZ_JAHCQH010000017.1"/>
</dbReference>
<reference evidence="1" key="1">
    <citation type="submission" date="2021-05" db="EMBL/GenBank/DDBJ databases">
        <authorList>
            <person name="Sun Q."/>
            <person name="Inoue M."/>
        </authorList>
    </citation>
    <scope>NUCLEOTIDE SEQUENCE</scope>
    <source>
        <strain evidence="1">VKM B-3255</strain>
    </source>
</reference>
<dbReference type="Proteomes" id="UP001166585">
    <property type="component" value="Unassembled WGS sequence"/>
</dbReference>